<dbReference type="InterPro" id="IPR000014">
    <property type="entry name" value="PAS"/>
</dbReference>
<keyword evidence="1" id="KW-0472">Membrane</keyword>
<reference evidence="3 4" key="1">
    <citation type="journal article" date="2011" name="Syst. Appl. Microbiol.">
        <title>Defluviimonas denitrificans gen. nov., sp. nov., and Pararhodobacter aggregans gen. nov., sp. nov., non-phototrophic Rhodobacteraceae from the biofilter of a marine aquaculture.</title>
        <authorList>
            <person name="Foesel B.U."/>
            <person name="Drake H.L."/>
            <person name="Schramm A."/>
        </authorList>
    </citation>
    <scope>NUCLEOTIDE SEQUENCE [LARGE SCALE GENOMIC DNA]</scope>
    <source>
        <strain evidence="3 4">D1-19</strain>
    </source>
</reference>
<dbReference type="RefSeq" id="WP_107751521.1">
    <property type="nucleotide sequence ID" value="NZ_QBKF01000004.1"/>
</dbReference>
<dbReference type="InterPro" id="IPR035965">
    <property type="entry name" value="PAS-like_dom_sf"/>
</dbReference>
<dbReference type="OrthoDB" id="9797304at2"/>
<sequence length="526" mass="56956">MQTTFAFALVLVGTSVLTVLASLLIFGALRGPGKRSASPLAIGSDAAFLFDGQTLIDTNARGAALLDSLRKDGTEGGDEWSRLTYFLAQDFPDLATALADLPLTRRARLVAGDDRRTELVMDWLDGALRLTVIDALAEDGAVVLDRLSYRALQEELALLRQITEAAPLLLWREGAQGQVTWANDAYLKRVSEAGEGATMTWPLPALFPRAEAGPARRTGLPVPNGARKGTAQSWFDVTRVNGEDGMLVYALPADEAYQAERTKRAFIQTLTKTFATLPIGLAVFDRTRRLQMFNPALTDLTGLEPEFLLSRPGIEGFLNRMRDKRVLPEPRDYRSWARRLLDIEASSPGGEFEETWTLGSGQTFRVSANPHPDGALAFLIEDITSETHLTRNVRAEMETSQAVLNQLDEAIAVFASNGELLLTNSAFTQLWTLEGEESLGAVTLPEALANWREAGGDPAFWAQVATLARPGSGDGAPLAGSMTLTDGEVLRVAARRTATGAVMISFTTTNPPAQESPRAQVLRASA</sequence>
<dbReference type="AlphaFoldDB" id="A0A2T7UTU5"/>
<keyword evidence="1" id="KW-0812">Transmembrane</keyword>
<name>A0A2T7UTU5_9RHOB</name>
<keyword evidence="4" id="KW-1185">Reference proteome</keyword>
<protein>
    <recommendedName>
        <fullName evidence="2">PAS domain-containing protein</fullName>
    </recommendedName>
</protein>
<feature type="domain" description="PAS" evidence="2">
    <location>
        <begin position="398"/>
        <end position="465"/>
    </location>
</feature>
<organism evidence="3 4">
    <name type="scientific">Pararhodobacter aggregans</name>
    <dbReference type="NCBI Taxonomy" id="404875"/>
    <lineage>
        <taxon>Bacteria</taxon>
        <taxon>Pseudomonadati</taxon>
        <taxon>Pseudomonadota</taxon>
        <taxon>Alphaproteobacteria</taxon>
        <taxon>Rhodobacterales</taxon>
        <taxon>Paracoccaceae</taxon>
        <taxon>Pararhodobacter</taxon>
    </lineage>
</organism>
<proteinExistence type="predicted"/>
<keyword evidence="1" id="KW-1133">Transmembrane helix</keyword>
<dbReference type="Gene3D" id="3.30.450.20">
    <property type="entry name" value="PAS domain"/>
    <property type="match status" value="1"/>
</dbReference>
<gene>
    <name evidence="3" type="ORF">DDE23_08405</name>
</gene>
<dbReference type="Pfam" id="PF12860">
    <property type="entry name" value="PAS_7"/>
    <property type="match status" value="1"/>
</dbReference>
<accession>A0A2T7UTU5</accession>
<comment type="caution">
    <text evidence="3">The sequence shown here is derived from an EMBL/GenBank/DDBJ whole genome shotgun (WGS) entry which is preliminary data.</text>
</comment>
<feature type="domain" description="PAS" evidence="2">
    <location>
        <begin position="157"/>
        <end position="224"/>
    </location>
</feature>
<dbReference type="SMART" id="SM00091">
    <property type="entry name" value="PAS"/>
    <property type="match status" value="3"/>
</dbReference>
<dbReference type="SUPFAM" id="SSF55785">
    <property type="entry name" value="PYP-like sensor domain (PAS domain)"/>
    <property type="match status" value="1"/>
</dbReference>
<evidence type="ECO:0000313" key="3">
    <source>
        <dbReference type="EMBL" id="PVE48147.1"/>
    </source>
</evidence>
<feature type="transmembrane region" description="Helical" evidence="1">
    <location>
        <begin position="6"/>
        <end position="29"/>
    </location>
</feature>
<evidence type="ECO:0000256" key="1">
    <source>
        <dbReference type="SAM" id="Phobius"/>
    </source>
</evidence>
<feature type="domain" description="PAS" evidence="2">
    <location>
        <begin position="268"/>
        <end position="335"/>
    </location>
</feature>
<evidence type="ECO:0000259" key="2">
    <source>
        <dbReference type="SMART" id="SM00091"/>
    </source>
</evidence>
<dbReference type="Proteomes" id="UP000244810">
    <property type="component" value="Unassembled WGS sequence"/>
</dbReference>
<evidence type="ECO:0000313" key="4">
    <source>
        <dbReference type="Proteomes" id="UP000244810"/>
    </source>
</evidence>
<dbReference type="EMBL" id="QDDR01000003">
    <property type="protein sequence ID" value="PVE48147.1"/>
    <property type="molecule type" value="Genomic_DNA"/>
</dbReference>